<keyword evidence="1" id="KW-0472">Membrane</keyword>
<organism evidence="2 3">
    <name type="scientific">Pontibacillus chungwhensis BH030062</name>
    <dbReference type="NCBI Taxonomy" id="1385513"/>
    <lineage>
        <taxon>Bacteria</taxon>
        <taxon>Bacillati</taxon>
        <taxon>Bacillota</taxon>
        <taxon>Bacilli</taxon>
        <taxon>Bacillales</taxon>
        <taxon>Bacillaceae</taxon>
        <taxon>Pontibacillus</taxon>
    </lineage>
</organism>
<dbReference type="OrthoDB" id="2989757at2"/>
<reference evidence="2 3" key="1">
    <citation type="submission" date="2013-08" db="EMBL/GenBank/DDBJ databases">
        <title>Genome of Pontibacillus chungwhensis.</title>
        <authorList>
            <person name="Wang Q."/>
            <person name="Wang G."/>
        </authorList>
    </citation>
    <scope>NUCLEOTIDE SEQUENCE [LARGE SCALE GENOMIC DNA]</scope>
    <source>
        <strain evidence="2 3">BH030062</strain>
    </source>
</reference>
<comment type="caution">
    <text evidence="2">The sequence shown here is derived from an EMBL/GenBank/DDBJ whole genome shotgun (WGS) entry which is preliminary data.</text>
</comment>
<accession>A0A0A2UUE9</accession>
<dbReference type="Proteomes" id="UP000030153">
    <property type="component" value="Unassembled WGS sequence"/>
</dbReference>
<keyword evidence="1" id="KW-0812">Transmembrane</keyword>
<proteinExistence type="predicted"/>
<keyword evidence="3" id="KW-1185">Reference proteome</keyword>
<evidence type="ECO:0000313" key="3">
    <source>
        <dbReference type="Proteomes" id="UP000030153"/>
    </source>
</evidence>
<name>A0A0A2UUE9_9BACI</name>
<keyword evidence="1" id="KW-1133">Transmembrane helix</keyword>
<gene>
    <name evidence="2" type="ORF">N780_16270</name>
</gene>
<dbReference type="RefSeq" id="WP_036782027.1">
    <property type="nucleotide sequence ID" value="NZ_AVBG01000004.1"/>
</dbReference>
<dbReference type="AlphaFoldDB" id="A0A0A2UUE9"/>
<feature type="transmembrane region" description="Helical" evidence="1">
    <location>
        <begin position="41"/>
        <end position="63"/>
    </location>
</feature>
<dbReference type="Pfam" id="PF11118">
    <property type="entry name" value="DUF2627"/>
    <property type="match status" value="1"/>
</dbReference>
<evidence type="ECO:0000313" key="2">
    <source>
        <dbReference type="EMBL" id="KGP91902.1"/>
    </source>
</evidence>
<evidence type="ECO:0000256" key="1">
    <source>
        <dbReference type="SAM" id="Phobius"/>
    </source>
</evidence>
<dbReference type="eggNOG" id="ENOG5032ZXQ">
    <property type="taxonomic scope" value="Bacteria"/>
</dbReference>
<dbReference type="InterPro" id="IPR020138">
    <property type="entry name" value="Uncharacterised_YqzF"/>
</dbReference>
<dbReference type="STRING" id="1385513.N780_16270"/>
<sequence>MARFMAMLILFVPGALAVLGFKLMRDSLFGIVQPLLFQVWIQFAFGLLLFLGGLAFIGGFILYRDKKSGKTKGRFKV</sequence>
<protein>
    <submittedName>
        <fullName evidence="2">Membrane protein</fullName>
    </submittedName>
</protein>
<dbReference type="EMBL" id="AVBG01000004">
    <property type="protein sequence ID" value="KGP91902.1"/>
    <property type="molecule type" value="Genomic_DNA"/>
</dbReference>